<dbReference type="NCBIfam" id="NF033795">
    <property type="entry name" value="chaper_CopZ_Bs"/>
    <property type="match status" value="1"/>
</dbReference>
<accession>G8LXA8</accession>
<dbReference type="GO" id="GO:0005507">
    <property type="term" value="F:copper ion binding"/>
    <property type="evidence" value="ECO:0007669"/>
    <property type="project" value="InterPro"/>
</dbReference>
<comment type="subcellular location">
    <subcellularLocation>
        <location evidence="1">Cytoplasm</location>
    </subcellularLocation>
</comment>
<dbReference type="HOGENOM" id="CLU_134973_10_4_9"/>
<keyword evidence="9" id="KW-1185">Reference proteome</keyword>
<sequence length="70" mass="7499">MAMEVKTLNVEGMSCSHCENSVKKAVGALEGVAKVDVDLNGKKVTIEFDPAKVTVDNIKSAIEDQGYDVK</sequence>
<dbReference type="PRINTS" id="PR00946">
    <property type="entry name" value="HGSCAVENGER"/>
</dbReference>
<evidence type="ECO:0000256" key="1">
    <source>
        <dbReference type="ARBA" id="ARBA00004496"/>
    </source>
</evidence>
<dbReference type="NCBIfam" id="TIGR00003">
    <property type="entry name" value="copper ion binding protein"/>
    <property type="match status" value="1"/>
</dbReference>
<evidence type="ECO:0000256" key="2">
    <source>
        <dbReference type="ARBA" id="ARBA00015313"/>
    </source>
</evidence>
<protein>
    <recommendedName>
        <fullName evidence="2">Copper chaperone CopZ</fullName>
    </recommendedName>
</protein>
<dbReference type="InterPro" id="IPR049740">
    <property type="entry name" value="CopZ"/>
</dbReference>
<evidence type="ECO:0000256" key="3">
    <source>
        <dbReference type="ARBA" id="ARBA00022490"/>
    </source>
</evidence>
<dbReference type="SUPFAM" id="SSF55008">
    <property type="entry name" value="HMA, heavy metal-associated domain"/>
    <property type="match status" value="1"/>
</dbReference>
<evidence type="ECO:0000313" key="8">
    <source>
        <dbReference type="EMBL" id="AEV68799.1"/>
    </source>
</evidence>
<dbReference type="OrthoDB" id="9813965at2"/>
<feature type="domain" description="HMA" evidence="7">
    <location>
        <begin position="4"/>
        <end position="70"/>
    </location>
</feature>
<dbReference type="InterPro" id="IPR017969">
    <property type="entry name" value="Heavy-metal-associated_CS"/>
</dbReference>
<dbReference type="GO" id="GO:0005737">
    <property type="term" value="C:cytoplasm"/>
    <property type="evidence" value="ECO:0007669"/>
    <property type="project" value="UniProtKB-SubCell"/>
</dbReference>
<dbReference type="Pfam" id="PF00403">
    <property type="entry name" value="HMA"/>
    <property type="match status" value="1"/>
</dbReference>
<evidence type="ECO:0000259" key="7">
    <source>
        <dbReference type="PROSITE" id="PS50846"/>
    </source>
</evidence>
<gene>
    <name evidence="8" type="ordered locus">Clocl_2207</name>
</gene>
<dbReference type="InterPro" id="IPR001802">
    <property type="entry name" value="MerP/CopZ"/>
</dbReference>
<evidence type="ECO:0000313" key="9">
    <source>
        <dbReference type="Proteomes" id="UP000005435"/>
    </source>
</evidence>
<dbReference type="eggNOG" id="COG2608">
    <property type="taxonomic scope" value="Bacteria"/>
</dbReference>
<evidence type="ECO:0000256" key="4">
    <source>
        <dbReference type="ARBA" id="ARBA00022723"/>
    </source>
</evidence>
<proteinExistence type="predicted"/>
<dbReference type="KEGG" id="ccl:Clocl_2207"/>
<reference evidence="8 9" key="2">
    <citation type="journal article" date="2012" name="Stand. Genomic Sci.">
        <title>Complete Genome Sequence of Clostridium clariflavum DSM 19732.</title>
        <authorList>
            <person name="Izquierdo J.A."/>
            <person name="Goodwin L."/>
            <person name="Davenport K.W."/>
            <person name="Teshima H."/>
            <person name="Bruce D."/>
            <person name="Detter C."/>
            <person name="Tapia R."/>
            <person name="Han S."/>
            <person name="Land M."/>
            <person name="Hauser L."/>
            <person name="Jeffries C.D."/>
            <person name="Han J."/>
            <person name="Pitluck S."/>
            <person name="Nolan M."/>
            <person name="Chen A."/>
            <person name="Huntemann M."/>
            <person name="Mavromatis K."/>
            <person name="Mikhailova N."/>
            <person name="Liolios K."/>
            <person name="Woyke T."/>
            <person name="Lynd L.R."/>
        </authorList>
    </citation>
    <scope>NUCLEOTIDE SEQUENCE [LARGE SCALE GENOMIC DNA]</scope>
    <source>
        <strain evidence="9">DSM 19732 / NBRC 101661 / EBR45</strain>
    </source>
</reference>
<keyword evidence="4" id="KW-0479">Metal-binding</keyword>
<evidence type="ECO:0000256" key="5">
    <source>
        <dbReference type="ARBA" id="ARBA00023008"/>
    </source>
</evidence>
<name>G8LXA8_ACECE</name>
<keyword evidence="5" id="KW-0186">Copper</keyword>
<keyword evidence="3" id="KW-0963">Cytoplasm</keyword>
<dbReference type="AlphaFoldDB" id="G8LXA8"/>
<reference evidence="9" key="1">
    <citation type="submission" date="2011-12" db="EMBL/GenBank/DDBJ databases">
        <title>Complete sequence of Clostridium clariflavum DSM 19732.</title>
        <authorList>
            <consortium name="US DOE Joint Genome Institute"/>
            <person name="Lucas S."/>
            <person name="Han J."/>
            <person name="Lapidus A."/>
            <person name="Cheng J.-F."/>
            <person name="Goodwin L."/>
            <person name="Pitluck S."/>
            <person name="Peters L."/>
            <person name="Teshima H."/>
            <person name="Detter J.C."/>
            <person name="Han C."/>
            <person name="Tapia R."/>
            <person name="Land M."/>
            <person name="Hauser L."/>
            <person name="Kyrpides N."/>
            <person name="Ivanova N."/>
            <person name="Pagani I."/>
            <person name="Kitzmiller T."/>
            <person name="Lynd L."/>
            <person name="Izquierdo J."/>
            <person name="Woyke T."/>
        </authorList>
    </citation>
    <scope>NUCLEOTIDE SEQUENCE [LARGE SCALE GENOMIC DNA]</scope>
    <source>
        <strain evidence="9">DSM 19732 / NBRC 101661 / EBR45</strain>
    </source>
</reference>
<dbReference type="InterPro" id="IPR036163">
    <property type="entry name" value="HMA_dom_sf"/>
</dbReference>
<dbReference type="PANTHER" id="PTHR46594">
    <property type="entry name" value="P-TYPE CATION-TRANSPORTING ATPASE"/>
    <property type="match status" value="1"/>
</dbReference>
<dbReference type="PROSITE" id="PS01047">
    <property type="entry name" value="HMA_1"/>
    <property type="match status" value="1"/>
</dbReference>
<dbReference type="RefSeq" id="WP_014255378.1">
    <property type="nucleotide sequence ID" value="NC_016627.1"/>
</dbReference>
<dbReference type="InterPro" id="IPR006121">
    <property type="entry name" value="HMA_dom"/>
</dbReference>
<evidence type="ECO:0000256" key="6">
    <source>
        <dbReference type="ARBA" id="ARBA00023186"/>
    </source>
</evidence>
<dbReference type="PROSITE" id="PS50846">
    <property type="entry name" value="HMA_2"/>
    <property type="match status" value="1"/>
</dbReference>
<dbReference type="InterPro" id="IPR006122">
    <property type="entry name" value="HMA_Cu_ion-bd"/>
</dbReference>
<dbReference type="PANTHER" id="PTHR46594:SF4">
    <property type="entry name" value="P-TYPE CATION-TRANSPORTING ATPASE"/>
    <property type="match status" value="1"/>
</dbReference>
<dbReference type="EMBL" id="CP003065">
    <property type="protein sequence ID" value="AEV68799.1"/>
    <property type="molecule type" value="Genomic_DNA"/>
</dbReference>
<dbReference type="Gene3D" id="3.30.70.100">
    <property type="match status" value="1"/>
</dbReference>
<dbReference type="STRING" id="720554.Clocl_2207"/>
<dbReference type="FunFam" id="3.30.70.100:FF:000005">
    <property type="entry name" value="Copper-exporting P-type ATPase A"/>
    <property type="match status" value="1"/>
</dbReference>
<keyword evidence="6" id="KW-0143">Chaperone</keyword>
<dbReference type="CDD" id="cd00371">
    <property type="entry name" value="HMA"/>
    <property type="match status" value="1"/>
</dbReference>
<dbReference type="Proteomes" id="UP000005435">
    <property type="component" value="Chromosome"/>
</dbReference>
<organism evidence="8 9">
    <name type="scientific">Acetivibrio clariflavus (strain DSM 19732 / NBRC 101661 / EBR45)</name>
    <name type="common">Clostridium clariflavum</name>
    <dbReference type="NCBI Taxonomy" id="720554"/>
    <lineage>
        <taxon>Bacteria</taxon>
        <taxon>Bacillati</taxon>
        <taxon>Bacillota</taxon>
        <taxon>Clostridia</taxon>
        <taxon>Eubacteriales</taxon>
        <taxon>Oscillospiraceae</taxon>
        <taxon>Acetivibrio</taxon>
    </lineage>
</organism>